<name>A0ABQ7QYP2_PLUXY</name>
<comment type="caution">
    <text evidence="1">The sequence shown here is derived from an EMBL/GenBank/DDBJ whole genome shotgun (WGS) entry which is preliminary data.</text>
</comment>
<gene>
    <name evidence="1" type="ORF">JYU34_004724</name>
</gene>
<sequence length="131" mass="14610">MCFFIFATESVKISIDPLCLFKILQSLGIAALAPRTVVRSGGHRGVIGLRGRLYGTLKLIFASKLGQLILPFNNLDKNTISKISLLFSSVTILKCLSLMSYDFNFFALPTENARCHIKRFCNRSICRMCVA</sequence>
<proteinExistence type="predicted"/>
<dbReference type="EMBL" id="JAHIBW010000006">
    <property type="protein sequence ID" value="KAG7310172.1"/>
    <property type="molecule type" value="Genomic_DNA"/>
</dbReference>
<protein>
    <submittedName>
        <fullName evidence="1">Uncharacterized protein</fullName>
    </submittedName>
</protein>
<evidence type="ECO:0000313" key="2">
    <source>
        <dbReference type="Proteomes" id="UP000823941"/>
    </source>
</evidence>
<keyword evidence="2" id="KW-1185">Reference proteome</keyword>
<reference evidence="1 2" key="1">
    <citation type="submission" date="2021-06" db="EMBL/GenBank/DDBJ databases">
        <title>A haploid diamondback moth (Plutella xylostella L.) genome assembly resolves 31 chromosomes and identifies a diamide resistance mutation.</title>
        <authorList>
            <person name="Ward C.M."/>
            <person name="Perry K.D."/>
            <person name="Baker G."/>
            <person name="Powis K."/>
            <person name="Heckel D.G."/>
            <person name="Baxter S.W."/>
        </authorList>
    </citation>
    <scope>NUCLEOTIDE SEQUENCE [LARGE SCALE GENOMIC DNA]</scope>
    <source>
        <strain evidence="1 2">LV</strain>
        <tissue evidence="1">Single pupa</tissue>
    </source>
</reference>
<dbReference type="Proteomes" id="UP000823941">
    <property type="component" value="Chromosome 6"/>
</dbReference>
<organism evidence="1 2">
    <name type="scientific">Plutella xylostella</name>
    <name type="common">Diamondback moth</name>
    <name type="synonym">Plutella maculipennis</name>
    <dbReference type="NCBI Taxonomy" id="51655"/>
    <lineage>
        <taxon>Eukaryota</taxon>
        <taxon>Metazoa</taxon>
        <taxon>Ecdysozoa</taxon>
        <taxon>Arthropoda</taxon>
        <taxon>Hexapoda</taxon>
        <taxon>Insecta</taxon>
        <taxon>Pterygota</taxon>
        <taxon>Neoptera</taxon>
        <taxon>Endopterygota</taxon>
        <taxon>Lepidoptera</taxon>
        <taxon>Glossata</taxon>
        <taxon>Ditrysia</taxon>
        <taxon>Yponomeutoidea</taxon>
        <taxon>Plutellidae</taxon>
        <taxon>Plutella</taxon>
    </lineage>
</organism>
<evidence type="ECO:0000313" key="1">
    <source>
        <dbReference type="EMBL" id="KAG7310172.1"/>
    </source>
</evidence>
<accession>A0ABQ7QYP2</accession>